<accession>A0ABU9JZE3</accession>
<keyword evidence="2" id="KW-0229">DNA integration</keyword>
<keyword evidence="3 5" id="KW-0238">DNA-binding</keyword>
<evidence type="ECO:0000256" key="4">
    <source>
        <dbReference type="ARBA" id="ARBA00023172"/>
    </source>
</evidence>
<dbReference type="InterPro" id="IPR002104">
    <property type="entry name" value="Integrase_catalytic"/>
</dbReference>
<dbReference type="InterPro" id="IPR044068">
    <property type="entry name" value="CB"/>
</dbReference>
<dbReference type="Pfam" id="PF14657">
    <property type="entry name" value="Arm-DNA-bind_4"/>
    <property type="match status" value="1"/>
</dbReference>
<dbReference type="InterPro" id="IPR013762">
    <property type="entry name" value="Integrase-like_cat_sf"/>
</dbReference>
<evidence type="ECO:0000256" key="3">
    <source>
        <dbReference type="ARBA" id="ARBA00023125"/>
    </source>
</evidence>
<evidence type="ECO:0000259" key="7">
    <source>
        <dbReference type="PROSITE" id="PS51900"/>
    </source>
</evidence>
<evidence type="ECO:0000259" key="6">
    <source>
        <dbReference type="PROSITE" id="PS51898"/>
    </source>
</evidence>
<reference evidence="8 9" key="1">
    <citation type="submission" date="2024-03" db="EMBL/GenBank/DDBJ databases">
        <title>Bacilli Hybrid Assemblies.</title>
        <authorList>
            <person name="Kovac J."/>
        </authorList>
    </citation>
    <scope>NUCLEOTIDE SEQUENCE [LARGE SCALE GENOMIC DNA]</scope>
    <source>
        <strain evidence="8 9">FSL M8-0022</strain>
    </source>
</reference>
<evidence type="ECO:0000313" key="9">
    <source>
        <dbReference type="Proteomes" id="UP001459714"/>
    </source>
</evidence>
<keyword evidence="9" id="KW-1185">Reference proteome</keyword>
<dbReference type="InterPro" id="IPR028259">
    <property type="entry name" value="AP2-like_int_N"/>
</dbReference>
<dbReference type="Pfam" id="PF14659">
    <property type="entry name" value="Phage_int_SAM_3"/>
    <property type="match status" value="1"/>
</dbReference>
<evidence type="ECO:0000256" key="2">
    <source>
        <dbReference type="ARBA" id="ARBA00022908"/>
    </source>
</evidence>
<feature type="domain" description="Core-binding (CB)" evidence="7">
    <location>
        <begin position="74"/>
        <end position="156"/>
    </location>
</feature>
<evidence type="ECO:0000256" key="5">
    <source>
        <dbReference type="PROSITE-ProRule" id="PRU01248"/>
    </source>
</evidence>
<gene>
    <name evidence="8" type="ORF">NST17_13620</name>
</gene>
<evidence type="ECO:0000313" key="8">
    <source>
        <dbReference type="EMBL" id="MEL3958226.1"/>
    </source>
</evidence>
<dbReference type="Gene3D" id="1.10.150.130">
    <property type="match status" value="1"/>
</dbReference>
<sequence>MKLNKSNKDPELYYYTDKKGKKKWMYRHKYYDQHGKRREKKRRFDTEKEALKDLYKLKADTIRGATKPVEFSNYTVAQWFDTWYEAYNKNWKISTRKQRESAIRLHIKPLLGKYKLSELQRTTYQREFINKLLENKEPSTVETLHNIFKIGINSAVEEEIISRNRFTKLKIRNKGDQTIGADTNMEDNYLEVHELVILLVKAKDVLNITNYTFLIVLAYTGLRKGEGLGLCWKDIDMENLTLTVERTRDNKGVRPPKTENSYRTIDLDESIISQLKKYKTWCKKTLLSFGRHLKEDDLVFISYQTGKPLSENTINIALDRVIKKAGIKRITPHGLRHTHATILLNDKENRSTVEDVAARLGNTPQEIHRTYHHILLERKKETAILFTELVRSAENL</sequence>
<organism evidence="8 9">
    <name type="scientific">Caldifermentibacillus hisashii</name>
    <dbReference type="NCBI Taxonomy" id="996558"/>
    <lineage>
        <taxon>Bacteria</taxon>
        <taxon>Bacillati</taxon>
        <taxon>Bacillota</taxon>
        <taxon>Bacilli</taxon>
        <taxon>Bacillales</taxon>
        <taxon>Bacillaceae</taxon>
        <taxon>Caldifermentibacillus</taxon>
    </lineage>
</organism>
<dbReference type="PANTHER" id="PTHR30629">
    <property type="entry name" value="PROPHAGE INTEGRASE"/>
    <property type="match status" value="1"/>
</dbReference>
<dbReference type="CDD" id="cd01189">
    <property type="entry name" value="INT_ICEBs1_C_like"/>
    <property type="match status" value="1"/>
</dbReference>
<evidence type="ECO:0000256" key="1">
    <source>
        <dbReference type="ARBA" id="ARBA00008857"/>
    </source>
</evidence>
<comment type="similarity">
    <text evidence="1">Belongs to the 'phage' integrase family.</text>
</comment>
<dbReference type="RefSeq" id="WP_342020441.1">
    <property type="nucleotide sequence ID" value="NZ_JBBYAK010000001.1"/>
</dbReference>
<dbReference type="InterPro" id="IPR004107">
    <property type="entry name" value="Integrase_SAM-like_N"/>
</dbReference>
<dbReference type="PROSITE" id="PS51900">
    <property type="entry name" value="CB"/>
    <property type="match status" value="1"/>
</dbReference>
<dbReference type="SUPFAM" id="SSF56349">
    <property type="entry name" value="DNA breaking-rejoining enzymes"/>
    <property type="match status" value="1"/>
</dbReference>
<name>A0ABU9JZE3_9BACI</name>
<dbReference type="Gene3D" id="1.10.443.10">
    <property type="entry name" value="Intergrase catalytic core"/>
    <property type="match status" value="1"/>
</dbReference>
<dbReference type="InterPro" id="IPR011010">
    <property type="entry name" value="DNA_brk_join_enz"/>
</dbReference>
<proteinExistence type="inferred from homology"/>
<comment type="caution">
    <text evidence="8">The sequence shown here is derived from an EMBL/GenBank/DDBJ whole genome shotgun (WGS) entry which is preliminary data.</text>
</comment>
<dbReference type="EMBL" id="JBBYAK010000001">
    <property type="protein sequence ID" value="MEL3958226.1"/>
    <property type="molecule type" value="Genomic_DNA"/>
</dbReference>
<dbReference type="InterPro" id="IPR050808">
    <property type="entry name" value="Phage_Integrase"/>
</dbReference>
<dbReference type="PROSITE" id="PS51898">
    <property type="entry name" value="TYR_RECOMBINASE"/>
    <property type="match status" value="1"/>
</dbReference>
<dbReference type="Proteomes" id="UP001459714">
    <property type="component" value="Unassembled WGS sequence"/>
</dbReference>
<dbReference type="PANTHER" id="PTHR30629:SF2">
    <property type="entry name" value="PROPHAGE INTEGRASE INTS-RELATED"/>
    <property type="match status" value="1"/>
</dbReference>
<dbReference type="Pfam" id="PF00589">
    <property type="entry name" value="Phage_integrase"/>
    <property type="match status" value="1"/>
</dbReference>
<dbReference type="InterPro" id="IPR010998">
    <property type="entry name" value="Integrase_recombinase_N"/>
</dbReference>
<feature type="domain" description="Tyr recombinase" evidence="6">
    <location>
        <begin position="185"/>
        <end position="384"/>
    </location>
</feature>
<keyword evidence="4" id="KW-0233">DNA recombination</keyword>
<protein>
    <submittedName>
        <fullName evidence="8">Site-specific integrase</fullName>
    </submittedName>
</protein>